<organism evidence="2 3">
    <name type="scientific">Oncorhynchus mykiss</name>
    <name type="common">Rainbow trout</name>
    <name type="synonym">Salmo gairdneri</name>
    <dbReference type="NCBI Taxonomy" id="8022"/>
    <lineage>
        <taxon>Eukaryota</taxon>
        <taxon>Metazoa</taxon>
        <taxon>Chordata</taxon>
        <taxon>Craniata</taxon>
        <taxon>Vertebrata</taxon>
        <taxon>Euteleostomi</taxon>
        <taxon>Actinopterygii</taxon>
        <taxon>Neopterygii</taxon>
        <taxon>Teleostei</taxon>
        <taxon>Protacanthopterygii</taxon>
        <taxon>Salmoniformes</taxon>
        <taxon>Salmonidae</taxon>
        <taxon>Salmoninae</taxon>
        <taxon>Oncorhynchus</taxon>
    </lineage>
</organism>
<name>A0A060X7X3_ONCMY</name>
<feature type="region of interest" description="Disordered" evidence="1">
    <location>
        <begin position="1"/>
        <end position="259"/>
    </location>
</feature>
<dbReference type="AlphaFoldDB" id="A0A060X7X3"/>
<dbReference type="Proteomes" id="UP000193380">
    <property type="component" value="Unassembled WGS sequence"/>
</dbReference>
<proteinExistence type="predicted"/>
<evidence type="ECO:0000313" key="3">
    <source>
        <dbReference type="Proteomes" id="UP000193380"/>
    </source>
</evidence>
<accession>A0A060X7X3</accession>
<feature type="compositionally biased region" description="Low complexity" evidence="1">
    <location>
        <begin position="11"/>
        <end position="36"/>
    </location>
</feature>
<dbReference type="EMBL" id="FR904901">
    <property type="protein sequence ID" value="CDQ73409.1"/>
    <property type="molecule type" value="Genomic_DNA"/>
</dbReference>
<evidence type="ECO:0000313" key="2">
    <source>
        <dbReference type="EMBL" id="CDQ73409.1"/>
    </source>
</evidence>
<feature type="compositionally biased region" description="Polar residues" evidence="1">
    <location>
        <begin position="210"/>
        <end position="235"/>
    </location>
</feature>
<evidence type="ECO:0000256" key="1">
    <source>
        <dbReference type="SAM" id="MobiDB-lite"/>
    </source>
</evidence>
<sequence>MPQTRSRRMRASLTSSPASPSSISLSTSELSPPSSANTTAPEEPSDWDMSAAAAPSPSRLLEPNKARGQQPHHHRGHTSPNTLPKKSDSMSHSNKHASPKRATEARADTKERSQSPRKTDRGDRSQAGTTTPRRDPEAGVSRQPSRGQDEGQRRSGGQQHPSSNPASGEGTQGGERRRSNQEEDPTRRQERESEGWGTSESRRKDRGANPSDTRGSTSSAAIQEHTYNGNPSSKKPATITPGPWKVPSSAKIHPHAEGN</sequence>
<dbReference type="PaxDb" id="8022-A0A060X7X3"/>
<reference evidence="2" key="1">
    <citation type="journal article" date="2014" name="Nat. Commun.">
        <title>The rainbow trout genome provides novel insights into evolution after whole-genome duplication in vertebrates.</title>
        <authorList>
            <person name="Berthelot C."/>
            <person name="Brunet F."/>
            <person name="Chalopin D."/>
            <person name="Juanchich A."/>
            <person name="Bernard M."/>
            <person name="Noel B."/>
            <person name="Bento P."/>
            <person name="Da Silva C."/>
            <person name="Labadie K."/>
            <person name="Alberti A."/>
            <person name="Aury J.M."/>
            <person name="Louis A."/>
            <person name="Dehais P."/>
            <person name="Bardou P."/>
            <person name="Montfort J."/>
            <person name="Klopp C."/>
            <person name="Cabau C."/>
            <person name="Gaspin C."/>
            <person name="Thorgaard G.H."/>
            <person name="Boussaha M."/>
            <person name="Quillet E."/>
            <person name="Guyomard R."/>
            <person name="Galiana D."/>
            <person name="Bobe J."/>
            <person name="Volff J.N."/>
            <person name="Genet C."/>
            <person name="Wincker P."/>
            <person name="Jaillon O."/>
            <person name="Roest Crollius H."/>
            <person name="Guiguen Y."/>
        </authorList>
    </citation>
    <scope>NUCLEOTIDE SEQUENCE [LARGE SCALE GENOMIC DNA]</scope>
</reference>
<feature type="compositionally biased region" description="Polar residues" evidence="1">
    <location>
        <begin position="155"/>
        <end position="166"/>
    </location>
</feature>
<feature type="compositionally biased region" description="Basic and acidic residues" evidence="1">
    <location>
        <begin position="174"/>
        <end position="207"/>
    </location>
</feature>
<dbReference type="STRING" id="8022.A0A060X7X3"/>
<feature type="compositionally biased region" description="Basic residues" evidence="1">
    <location>
        <begin position="1"/>
        <end position="10"/>
    </location>
</feature>
<protein>
    <submittedName>
        <fullName evidence="2">Uncharacterized protein</fullName>
    </submittedName>
</protein>
<gene>
    <name evidence="2" type="ORF">GSONMT00062780001</name>
</gene>
<reference evidence="2" key="2">
    <citation type="submission" date="2014-03" db="EMBL/GenBank/DDBJ databases">
        <authorList>
            <person name="Genoscope - CEA"/>
        </authorList>
    </citation>
    <scope>NUCLEOTIDE SEQUENCE</scope>
</reference>
<feature type="compositionally biased region" description="Basic and acidic residues" evidence="1">
    <location>
        <begin position="101"/>
        <end position="124"/>
    </location>
</feature>